<dbReference type="CDD" id="cd04301">
    <property type="entry name" value="NAT_SF"/>
    <property type="match status" value="1"/>
</dbReference>
<name>A0AAW0D7U0_9AGAR</name>
<evidence type="ECO:0000259" key="2">
    <source>
        <dbReference type="PROSITE" id="PS51186"/>
    </source>
</evidence>
<dbReference type="PROSITE" id="PS51186">
    <property type="entry name" value="GNAT"/>
    <property type="match status" value="1"/>
</dbReference>
<dbReference type="EMBL" id="JAWWNJ010000009">
    <property type="protein sequence ID" value="KAK7048580.1"/>
    <property type="molecule type" value="Genomic_DNA"/>
</dbReference>
<feature type="domain" description="N-acetyltransferase" evidence="2">
    <location>
        <begin position="17"/>
        <end position="188"/>
    </location>
</feature>
<dbReference type="Gene3D" id="3.40.630.30">
    <property type="match status" value="1"/>
</dbReference>
<evidence type="ECO:0000256" key="1">
    <source>
        <dbReference type="ARBA" id="ARBA00022679"/>
    </source>
</evidence>
<evidence type="ECO:0000313" key="4">
    <source>
        <dbReference type="Proteomes" id="UP001362999"/>
    </source>
</evidence>
<gene>
    <name evidence="3" type="ORF">R3P38DRAFT_2870265</name>
</gene>
<dbReference type="SUPFAM" id="SSF55729">
    <property type="entry name" value="Acyl-CoA N-acyltransferases (Nat)"/>
    <property type="match status" value="1"/>
</dbReference>
<dbReference type="GO" id="GO:0032259">
    <property type="term" value="P:methylation"/>
    <property type="evidence" value="ECO:0007669"/>
    <property type="project" value="UniProtKB-KW"/>
</dbReference>
<sequence length="188" mass="20860">MDTPTISPEPATESDPVTLRAPLPGEFGLIISRHGALYASEWDYPAAFEALVARICADFIDNSDPTRERCWIACERDSGAYLGSVMLVCNKDSAEDDGDTAKLRLLIVEPRARGMGVGRLLVRQCVEFARGAGYKRVVLWTQNTLLAARRIYQTGGFELVSTQEHETFGVKLVGEYWELRFSPGKDVD</sequence>
<keyword evidence="1" id="KW-0808">Transferase</keyword>
<dbReference type="PANTHER" id="PTHR13947">
    <property type="entry name" value="GNAT FAMILY N-ACETYLTRANSFERASE"/>
    <property type="match status" value="1"/>
</dbReference>
<organism evidence="3 4">
    <name type="scientific">Favolaschia claudopus</name>
    <dbReference type="NCBI Taxonomy" id="2862362"/>
    <lineage>
        <taxon>Eukaryota</taxon>
        <taxon>Fungi</taxon>
        <taxon>Dikarya</taxon>
        <taxon>Basidiomycota</taxon>
        <taxon>Agaricomycotina</taxon>
        <taxon>Agaricomycetes</taxon>
        <taxon>Agaricomycetidae</taxon>
        <taxon>Agaricales</taxon>
        <taxon>Marasmiineae</taxon>
        <taxon>Mycenaceae</taxon>
        <taxon>Favolaschia</taxon>
    </lineage>
</organism>
<reference evidence="3 4" key="1">
    <citation type="journal article" date="2024" name="J Genomics">
        <title>Draft genome sequencing and assembly of Favolaschia claudopus CIRM-BRFM 2984 isolated from oak limbs.</title>
        <authorList>
            <person name="Navarro D."/>
            <person name="Drula E."/>
            <person name="Chaduli D."/>
            <person name="Cazenave R."/>
            <person name="Ahrendt S."/>
            <person name="Wang J."/>
            <person name="Lipzen A."/>
            <person name="Daum C."/>
            <person name="Barry K."/>
            <person name="Grigoriev I.V."/>
            <person name="Favel A."/>
            <person name="Rosso M.N."/>
            <person name="Martin F."/>
        </authorList>
    </citation>
    <scope>NUCLEOTIDE SEQUENCE [LARGE SCALE GENOMIC DNA]</scope>
    <source>
        <strain evidence="3 4">CIRM-BRFM 2984</strain>
    </source>
</reference>
<comment type="caution">
    <text evidence="3">The sequence shown here is derived from an EMBL/GenBank/DDBJ whole genome shotgun (WGS) entry which is preliminary data.</text>
</comment>
<dbReference type="AlphaFoldDB" id="A0AAW0D7U0"/>
<evidence type="ECO:0000313" key="3">
    <source>
        <dbReference type="EMBL" id="KAK7048580.1"/>
    </source>
</evidence>
<accession>A0AAW0D7U0</accession>
<keyword evidence="4" id="KW-1185">Reference proteome</keyword>
<dbReference type="InterPro" id="IPR016181">
    <property type="entry name" value="Acyl_CoA_acyltransferase"/>
</dbReference>
<proteinExistence type="predicted"/>
<dbReference type="InterPro" id="IPR000182">
    <property type="entry name" value="GNAT_dom"/>
</dbReference>
<dbReference type="GO" id="GO:0008168">
    <property type="term" value="F:methyltransferase activity"/>
    <property type="evidence" value="ECO:0007669"/>
    <property type="project" value="UniProtKB-KW"/>
</dbReference>
<protein>
    <submittedName>
        <fullName evidence="3">S adenosylmethionine dependent methyltransferase</fullName>
    </submittedName>
</protein>
<dbReference type="InterPro" id="IPR050769">
    <property type="entry name" value="NAT_camello-type"/>
</dbReference>
<dbReference type="Proteomes" id="UP001362999">
    <property type="component" value="Unassembled WGS sequence"/>
</dbReference>
<keyword evidence="3" id="KW-0489">Methyltransferase</keyword>
<dbReference type="GO" id="GO:0008080">
    <property type="term" value="F:N-acetyltransferase activity"/>
    <property type="evidence" value="ECO:0007669"/>
    <property type="project" value="InterPro"/>
</dbReference>
<dbReference type="PANTHER" id="PTHR13947:SF37">
    <property type="entry name" value="LD18367P"/>
    <property type="match status" value="1"/>
</dbReference>
<dbReference type="Pfam" id="PF00583">
    <property type="entry name" value="Acetyltransf_1"/>
    <property type="match status" value="1"/>
</dbReference>